<reference evidence="2 3" key="1">
    <citation type="submission" date="2018-09" db="EMBL/GenBank/DDBJ databases">
        <title>Genomic Encyclopedia of Type Strains, Phase III (KMG-III): the genomes of soil and plant-associated and newly described type strains.</title>
        <authorList>
            <person name="Whitman W."/>
        </authorList>
    </citation>
    <scope>NUCLEOTIDE SEQUENCE [LARGE SCALE GENOMIC DNA]</scope>
    <source>
        <strain evidence="2 3">CECT 7938</strain>
    </source>
</reference>
<dbReference type="OrthoDB" id="2087371at2"/>
<dbReference type="RefSeq" id="WP_120259099.1">
    <property type="nucleotide sequence ID" value="NZ_RAPY01000001.1"/>
</dbReference>
<dbReference type="InterPro" id="IPR008928">
    <property type="entry name" value="6-hairpin_glycosidase_sf"/>
</dbReference>
<dbReference type="GO" id="GO:0005975">
    <property type="term" value="P:carbohydrate metabolic process"/>
    <property type="evidence" value="ECO:0007669"/>
    <property type="project" value="InterPro"/>
</dbReference>
<dbReference type="AlphaFoldDB" id="A0A420BLK7"/>
<keyword evidence="1" id="KW-0732">Signal</keyword>
<organism evidence="2 3">
    <name type="scientific">Sphingobacterium detergens</name>
    <dbReference type="NCBI Taxonomy" id="1145106"/>
    <lineage>
        <taxon>Bacteria</taxon>
        <taxon>Pseudomonadati</taxon>
        <taxon>Bacteroidota</taxon>
        <taxon>Sphingobacteriia</taxon>
        <taxon>Sphingobacteriales</taxon>
        <taxon>Sphingobacteriaceae</taxon>
        <taxon>Sphingobacterium</taxon>
    </lineage>
</organism>
<dbReference type="SUPFAM" id="SSF48208">
    <property type="entry name" value="Six-hairpin glycosidases"/>
    <property type="match status" value="2"/>
</dbReference>
<comment type="caution">
    <text evidence="2">The sequence shown here is derived from an EMBL/GenBank/DDBJ whole genome shotgun (WGS) entry which is preliminary data.</text>
</comment>
<gene>
    <name evidence="2" type="ORF">DFQ12_2442</name>
</gene>
<dbReference type="Proteomes" id="UP000286246">
    <property type="component" value="Unassembled WGS sequence"/>
</dbReference>
<evidence type="ECO:0000256" key="1">
    <source>
        <dbReference type="SAM" id="SignalP"/>
    </source>
</evidence>
<accession>A0A420BLK7</accession>
<name>A0A420BLK7_SPHD1</name>
<keyword evidence="3" id="KW-1185">Reference proteome</keyword>
<proteinExistence type="predicted"/>
<feature type="chain" id="PRO_5019492773" evidence="1">
    <location>
        <begin position="31"/>
        <end position="700"/>
    </location>
</feature>
<feature type="signal peptide" evidence="1">
    <location>
        <begin position="1"/>
        <end position="30"/>
    </location>
</feature>
<dbReference type="EMBL" id="RAPY01000001">
    <property type="protein sequence ID" value="RKE57552.1"/>
    <property type="molecule type" value="Genomic_DNA"/>
</dbReference>
<protein>
    <submittedName>
        <fullName evidence="2">Uncharacterized protein</fullName>
    </submittedName>
</protein>
<evidence type="ECO:0000313" key="3">
    <source>
        <dbReference type="Proteomes" id="UP000286246"/>
    </source>
</evidence>
<evidence type="ECO:0000313" key="2">
    <source>
        <dbReference type="EMBL" id="RKE57552.1"/>
    </source>
</evidence>
<sequence length="700" mass="81032">MIKILIKNNVFPYCLSILLTLCCVYQQCWANGDPGKINALIKAIKVDSIGGQLPQLSYQKIAPQVVKVRVSVDLPEDVRCDDWRIRILPAFQPTFHWAPHLTPSDNHIIAQHVFRSPMMMLTDQRKQLVIIPDVDLLNNTLARDWYMDMDAQKNQLTLGRSLAQVGEHVLFKRKSGNIYTRGKFEFAFYVLAFDDREVAENPFRRPLAFYWKNWGAGLFEKGEPISGDMETYVRHSYHWAFQSWVKQVWQSFEINGKKVGAPTFIVNTTQSPNYPGKTNEREFRSIWNQAWFSSLRSASGLYRFAKRTGDQELLDKANLTKELALSYPKKDGFFYGLIGTEMEETIAGEGDKKSVRSKGWEHYYWGNSNRNPYTWDARKSPFHLLDMSWTALLMLRWYNELEKDPRLLAYAEDYGKSLLKVQTADGFFPGWLDVETLKPLAHLNDSPESALSVTFLLTLYRMTQKEEYKVAALRAMQAIMKEIIPNGRWEDFETYWSCSRVGAEDWVGKKVLRNDMYKQNNFSMFWTAEALLECYQITRVKQYLKIGQRTLDELLMTQAAWQPHFIPIKALGGFGVMNADGEWNDARQSLFAELIIRYGKELKQREYLQRGLAALRASFVMMYCPENPDTKAQWEEAWPFFGKEDYGFMMENYGHGGETNAKGLGIGEFTIYDWGNGAAAEAYNRILDHYGAYFLQGRGL</sequence>